<dbReference type="RefSeq" id="WP_276239699.1">
    <property type="nucleotide sequence ID" value="NZ_CP119991.1"/>
</dbReference>
<dbReference type="Proteomes" id="UP001596388">
    <property type="component" value="Unassembled WGS sequence"/>
</dbReference>
<organism evidence="2 3">
    <name type="scientific">Halobaculum marinum</name>
    <dbReference type="NCBI Taxonomy" id="3031996"/>
    <lineage>
        <taxon>Archaea</taxon>
        <taxon>Methanobacteriati</taxon>
        <taxon>Methanobacteriota</taxon>
        <taxon>Stenosarchaea group</taxon>
        <taxon>Halobacteria</taxon>
        <taxon>Halobacteriales</taxon>
        <taxon>Haloferacaceae</taxon>
        <taxon>Halobaculum</taxon>
    </lineage>
</organism>
<dbReference type="EMBL" id="JBHTAG010000001">
    <property type="protein sequence ID" value="MFC7095721.1"/>
    <property type="molecule type" value="Genomic_DNA"/>
</dbReference>
<reference evidence="2 3" key="1">
    <citation type="journal article" date="2019" name="Int. J. Syst. Evol. Microbiol.">
        <title>The Global Catalogue of Microorganisms (GCM) 10K type strain sequencing project: providing services to taxonomists for standard genome sequencing and annotation.</title>
        <authorList>
            <consortium name="The Broad Institute Genomics Platform"/>
            <consortium name="The Broad Institute Genome Sequencing Center for Infectious Disease"/>
            <person name="Wu L."/>
            <person name="Ma J."/>
        </authorList>
    </citation>
    <scope>NUCLEOTIDE SEQUENCE [LARGE SCALE GENOMIC DNA]</scope>
    <source>
        <strain evidence="2 3">DT55</strain>
    </source>
</reference>
<name>A0ABD5WTY8_9EURY</name>
<proteinExistence type="predicted"/>
<feature type="region of interest" description="Disordered" evidence="1">
    <location>
        <begin position="94"/>
        <end position="115"/>
    </location>
</feature>
<evidence type="ECO:0000313" key="2">
    <source>
        <dbReference type="EMBL" id="MFC7095721.1"/>
    </source>
</evidence>
<evidence type="ECO:0000313" key="3">
    <source>
        <dbReference type="Proteomes" id="UP001596388"/>
    </source>
</evidence>
<evidence type="ECO:0000256" key="1">
    <source>
        <dbReference type="SAM" id="MobiDB-lite"/>
    </source>
</evidence>
<keyword evidence="3" id="KW-1185">Reference proteome</keyword>
<sequence length="115" mass="12485">MLLRHVDDDTDTFLDLLTTLEVASDALAALGENIDTSRSPLPLVAGVGDAAVHSTKECYRFGVDDACPRAGSQVAVKPFPRRCSVARATPKYDTGKRQAVTVDDHRTTPRRHHDG</sequence>
<protein>
    <submittedName>
        <fullName evidence="2">Uncharacterized protein</fullName>
    </submittedName>
</protein>
<comment type="caution">
    <text evidence="2">The sequence shown here is derived from an EMBL/GenBank/DDBJ whole genome shotgun (WGS) entry which is preliminary data.</text>
</comment>
<dbReference type="GeneID" id="79271932"/>
<accession>A0ABD5WTY8</accession>
<dbReference type="AlphaFoldDB" id="A0ABD5WTY8"/>
<feature type="compositionally biased region" description="Basic and acidic residues" evidence="1">
    <location>
        <begin position="102"/>
        <end position="115"/>
    </location>
</feature>
<gene>
    <name evidence="2" type="ORF">ACFQKD_00255</name>
</gene>